<organism evidence="1 2">
    <name type="scientific">Hydrogenophaga intermedia</name>
    <dbReference type="NCBI Taxonomy" id="65786"/>
    <lineage>
        <taxon>Bacteria</taxon>
        <taxon>Pseudomonadati</taxon>
        <taxon>Pseudomonadota</taxon>
        <taxon>Betaproteobacteria</taxon>
        <taxon>Burkholderiales</taxon>
        <taxon>Comamonadaceae</taxon>
        <taxon>Hydrogenophaga</taxon>
    </lineage>
</organism>
<reference evidence="2" key="1">
    <citation type="submission" date="2014-02" db="EMBL/GenBank/DDBJ databases">
        <authorList>
            <person name="Gan H."/>
        </authorList>
    </citation>
    <scope>NUCLEOTIDE SEQUENCE [LARGE SCALE GENOMIC DNA]</scope>
    <source>
        <strain evidence="2">S1</strain>
    </source>
</reference>
<accession>A0A1L1PRZ9</accession>
<gene>
    <name evidence="1" type="ORF">BN948_01803</name>
</gene>
<dbReference type="AlphaFoldDB" id="A0A1L1PRZ9"/>
<protein>
    <submittedName>
        <fullName evidence="1">Uncharacterized protein</fullName>
    </submittedName>
</protein>
<evidence type="ECO:0000313" key="1">
    <source>
        <dbReference type="EMBL" id="CDN87381.1"/>
    </source>
</evidence>
<reference evidence="2" key="2">
    <citation type="submission" date="2014-11" db="EMBL/GenBank/DDBJ databases">
        <title>Draft genome sequence of Hydrogenophaga intermedia S1.</title>
        <authorList>
            <person name="Gan H.M."/>
            <person name="Chew T.H."/>
            <person name="Stolz A."/>
        </authorList>
    </citation>
    <scope>NUCLEOTIDE SEQUENCE [LARGE SCALE GENOMIC DNA]</scope>
    <source>
        <strain evidence="2">S1</strain>
    </source>
</reference>
<dbReference type="EMBL" id="CCAE010000010">
    <property type="protein sequence ID" value="CDN87381.1"/>
    <property type="molecule type" value="Genomic_DNA"/>
</dbReference>
<evidence type="ECO:0000313" key="2">
    <source>
        <dbReference type="Proteomes" id="UP000028878"/>
    </source>
</evidence>
<dbReference type="Proteomes" id="UP000028878">
    <property type="component" value="Unassembled WGS sequence"/>
</dbReference>
<name>A0A1L1PRZ9_HYDIT</name>
<sequence>MSAADKIRTPGGMAFPMPAGTLEVIVDAIREEVTDEAKAKEIIDMVMASTVGMTLRDCFAAHAPAEPPGWFSISDKLEPPPSVQVPSVMEALKASPGFNDLSEEQKDVAVNCVAEGEDHPDELEAIVAFANDMREAAMKASKEAEAIAATVDIENEARRYFAWRWHYATKMIEARGA</sequence>
<dbReference type="RefSeq" id="WP_035621272.1">
    <property type="nucleotide sequence ID" value="NZ_CCAE010000010.1"/>
</dbReference>
<proteinExistence type="predicted"/>
<keyword evidence="2" id="KW-1185">Reference proteome</keyword>